<evidence type="ECO:0000313" key="2">
    <source>
        <dbReference type="Proteomes" id="UP000095380"/>
    </source>
</evidence>
<name>A0A174G980_9FIRM</name>
<sequence>MKLTKEIEEFVSLTITEHMGKAYAEWKIKQQSVTEPDKVEEEYEKVIASLSPEQEEAITKYCDAIFSSGADTEEFFYRLGLKDGLKLRKVIKGILKSLS</sequence>
<dbReference type="AlphaFoldDB" id="A0A174G980"/>
<dbReference type="Proteomes" id="UP000095380">
    <property type="component" value="Unassembled WGS sequence"/>
</dbReference>
<organism evidence="1 2">
    <name type="scientific">Dorea longicatena</name>
    <dbReference type="NCBI Taxonomy" id="88431"/>
    <lineage>
        <taxon>Bacteria</taxon>
        <taxon>Bacillati</taxon>
        <taxon>Bacillota</taxon>
        <taxon>Clostridia</taxon>
        <taxon>Lachnospirales</taxon>
        <taxon>Lachnospiraceae</taxon>
        <taxon>Dorea</taxon>
    </lineage>
</organism>
<protein>
    <submittedName>
        <fullName evidence="1">Uncharacterized protein</fullName>
    </submittedName>
</protein>
<accession>A0A174G980</accession>
<evidence type="ECO:0000313" key="1">
    <source>
        <dbReference type="EMBL" id="CUO59022.1"/>
    </source>
</evidence>
<gene>
    <name evidence="1" type="ORF">ERS852408_02505</name>
</gene>
<dbReference type="RefSeq" id="WP_015543506.1">
    <property type="nucleotide sequence ID" value="NZ_CYYM01000020.1"/>
</dbReference>
<proteinExistence type="predicted"/>
<dbReference type="EMBL" id="CYYM01000020">
    <property type="protein sequence ID" value="CUO59022.1"/>
    <property type="molecule type" value="Genomic_DNA"/>
</dbReference>
<reference evidence="1 2" key="1">
    <citation type="submission" date="2015-09" db="EMBL/GenBank/DDBJ databases">
        <authorList>
            <consortium name="Pathogen Informatics"/>
        </authorList>
    </citation>
    <scope>NUCLEOTIDE SEQUENCE [LARGE SCALE GENOMIC DNA]</scope>
    <source>
        <strain evidence="1 2">2789STDY5608851</strain>
    </source>
</reference>